<dbReference type="Gene3D" id="2.10.25.10">
    <property type="entry name" value="Laminin"/>
    <property type="match status" value="1"/>
</dbReference>
<dbReference type="Proteomes" id="UP000507470">
    <property type="component" value="Unassembled WGS sequence"/>
</dbReference>
<feature type="disulfide bond" evidence="1">
    <location>
        <begin position="168"/>
        <end position="177"/>
    </location>
</feature>
<dbReference type="AlphaFoldDB" id="A0A6J8CCI8"/>
<accession>A0A6J8CCI8</accession>
<feature type="signal peptide" evidence="2">
    <location>
        <begin position="1"/>
        <end position="22"/>
    </location>
</feature>
<keyword evidence="1" id="KW-0245">EGF-like domain</keyword>
<dbReference type="SUPFAM" id="SSF57196">
    <property type="entry name" value="EGF/Laminin"/>
    <property type="match status" value="1"/>
</dbReference>
<keyword evidence="2" id="KW-0732">Signal</keyword>
<dbReference type="OrthoDB" id="6162427at2759"/>
<keyword evidence="5" id="KW-1185">Reference proteome</keyword>
<dbReference type="InterPro" id="IPR000742">
    <property type="entry name" value="EGF"/>
</dbReference>
<comment type="caution">
    <text evidence="1">Lacks conserved residue(s) required for the propagation of feature annotation.</text>
</comment>
<dbReference type="EMBL" id="CACVKT020005261">
    <property type="protein sequence ID" value="CAC5394138.1"/>
    <property type="molecule type" value="Genomic_DNA"/>
</dbReference>
<evidence type="ECO:0000313" key="4">
    <source>
        <dbReference type="EMBL" id="CAC5394138.1"/>
    </source>
</evidence>
<name>A0A6J8CCI8_MYTCO</name>
<feature type="chain" id="PRO_5026864918" evidence="2">
    <location>
        <begin position="23"/>
        <end position="192"/>
    </location>
</feature>
<evidence type="ECO:0000256" key="1">
    <source>
        <dbReference type="PROSITE-ProRule" id="PRU00076"/>
    </source>
</evidence>
<proteinExistence type="predicted"/>
<sequence length="192" mass="22144">MGCRSISMLFLIIVLCLSFVACFPLSEKDRNWQNPLSGNTHDIMDIKNFGRQILDGDYILQQSKSMGNTDIKREQNAEIKQQNIENLTENILDSYKEESNSSHPLIRHKRYSMSFESVHSKLTPYLDPSFDPFYNAHVMPCSYQLRHYCLNNGVCAVVRALDIITCRCPVQYTGKRCEMIDTDYLLALFGIQ</sequence>
<dbReference type="PROSITE" id="PS51257">
    <property type="entry name" value="PROKAR_LIPOPROTEIN"/>
    <property type="match status" value="1"/>
</dbReference>
<feature type="domain" description="EGF-like" evidence="3">
    <location>
        <begin position="137"/>
        <end position="178"/>
    </location>
</feature>
<gene>
    <name evidence="4" type="ORF">MCOR_28928</name>
</gene>
<organism evidence="4 5">
    <name type="scientific">Mytilus coruscus</name>
    <name type="common">Sea mussel</name>
    <dbReference type="NCBI Taxonomy" id="42192"/>
    <lineage>
        <taxon>Eukaryota</taxon>
        <taxon>Metazoa</taxon>
        <taxon>Spiralia</taxon>
        <taxon>Lophotrochozoa</taxon>
        <taxon>Mollusca</taxon>
        <taxon>Bivalvia</taxon>
        <taxon>Autobranchia</taxon>
        <taxon>Pteriomorphia</taxon>
        <taxon>Mytilida</taxon>
        <taxon>Mytiloidea</taxon>
        <taxon>Mytilidae</taxon>
        <taxon>Mytilinae</taxon>
        <taxon>Mytilus</taxon>
    </lineage>
</organism>
<evidence type="ECO:0000313" key="5">
    <source>
        <dbReference type="Proteomes" id="UP000507470"/>
    </source>
</evidence>
<dbReference type="PROSITE" id="PS50026">
    <property type="entry name" value="EGF_3"/>
    <property type="match status" value="1"/>
</dbReference>
<evidence type="ECO:0000256" key="2">
    <source>
        <dbReference type="SAM" id="SignalP"/>
    </source>
</evidence>
<feature type="disulfide bond" evidence="1">
    <location>
        <begin position="149"/>
        <end position="166"/>
    </location>
</feature>
<protein>
    <submittedName>
        <fullName evidence="4">NRG2</fullName>
    </submittedName>
</protein>
<evidence type="ECO:0000259" key="3">
    <source>
        <dbReference type="PROSITE" id="PS50026"/>
    </source>
</evidence>
<reference evidence="4 5" key="1">
    <citation type="submission" date="2020-06" db="EMBL/GenBank/DDBJ databases">
        <authorList>
            <person name="Li R."/>
            <person name="Bekaert M."/>
        </authorList>
    </citation>
    <scope>NUCLEOTIDE SEQUENCE [LARGE SCALE GENOMIC DNA]</scope>
    <source>
        <strain evidence="5">wild</strain>
    </source>
</reference>
<keyword evidence="1" id="KW-1015">Disulfide bond</keyword>
<dbReference type="PROSITE" id="PS00022">
    <property type="entry name" value="EGF_1"/>
    <property type="match status" value="1"/>
</dbReference>